<dbReference type="OrthoDB" id="3160134at2759"/>
<organism evidence="2 3">
    <name type="scientific">Coprinellus micaceus</name>
    <name type="common">Glistening ink-cap mushroom</name>
    <name type="synonym">Coprinus micaceus</name>
    <dbReference type="NCBI Taxonomy" id="71717"/>
    <lineage>
        <taxon>Eukaryota</taxon>
        <taxon>Fungi</taxon>
        <taxon>Dikarya</taxon>
        <taxon>Basidiomycota</taxon>
        <taxon>Agaricomycotina</taxon>
        <taxon>Agaricomycetes</taxon>
        <taxon>Agaricomycetidae</taxon>
        <taxon>Agaricales</taxon>
        <taxon>Agaricineae</taxon>
        <taxon>Psathyrellaceae</taxon>
        <taxon>Coprinellus</taxon>
    </lineage>
</organism>
<dbReference type="Pfam" id="PF20414">
    <property type="entry name" value="DUF6698"/>
    <property type="match status" value="1"/>
</dbReference>
<dbReference type="EMBL" id="QPFP01000002">
    <property type="protein sequence ID" value="TEB38565.1"/>
    <property type="molecule type" value="Genomic_DNA"/>
</dbReference>
<protein>
    <submittedName>
        <fullName evidence="2">Uncharacterized protein</fullName>
    </submittedName>
</protein>
<evidence type="ECO:0000313" key="3">
    <source>
        <dbReference type="Proteomes" id="UP000298030"/>
    </source>
</evidence>
<keyword evidence="3" id="KW-1185">Reference proteome</keyword>
<evidence type="ECO:0000256" key="1">
    <source>
        <dbReference type="SAM" id="MobiDB-lite"/>
    </source>
</evidence>
<dbReference type="InterPro" id="IPR046521">
    <property type="entry name" value="DUF6698"/>
</dbReference>
<proteinExistence type="predicted"/>
<name>A0A4Y7TWL2_COPMI</name>
<evidence type="ECO:0000313" key="2">
    <source>
        <dbReference type="EMBL" id="TEB38565.1"/>
    </source>
</evidence>
<accession>A0A4Y7TWL2</accession>
<dbReference type="Proteomes" id="UP000298030">
    <property type="component" value="Unassembled WGS sequence"/>
</dbReference>
<reference evidence="2 3" key="1">
    <citation type="journal article" date="2019" name="Nat. Ecol. Evol.">
        <title>Megaphylogeny resolves global patterns of mushroom evolution.</title>
        <authorList>
            <person name="Varga T."/>
            <person name="Krizsan K."/>
            <person name="Foldi C."/>
            <person name="Dima B."/>
            <person name="Sanchez-Garcia M."/>
            <person name="Sanchez-Ramirez S."/>
            <person name="Szollosi G.J."/>
            <person name="Szarkandi J.G."/>
            <person name="Papp V."/>
            <person name="Albert L."/>
            <person name="Andreopoulos W."/>
            <person name="Angelini C."/>
            <person name="Antonin V."/>
            <person name="Barry K.W."/>
            <person name="Bougher N.L."/>
            <person name="Buchanan P."/>
            <person name="Buyck B."/>
            <person name="Bense V."/>
            <person name="Catcheside P."/>
            <person name="Chovatia M."/>
            <person name="Cooper J."/>
            <person name="Damon W."/>
            <person name="Desjardin D."/>
            <person name="Finy P."/>
            <person name="Geml J."/>
            <person name="Haridas S."/>
            <person name="Hughes K."/>
            <person name="Justo A."/>
            <person name="Karasinski D."/>
            <person name="Kautmanova I."/>
            <person name="Kiss B."/>
            <person name="Kocsube S."/>
            <person name="Kotiranta H."/>
            <person name="LaButti K.M."/>
            <person name="Lechner B.E."/>
            <person name="Liimatainen K."/>
            <person name="Lipzen A."/>
            <person name="Lukacs Z."/>
            <person name="Mihaltcheva S."/>
            <person name="Morgado L.N."/>
            <person name="Niskanen T."/>
            <person name="Noordeloos M.E."/>
            <person name="Ohm R.A."/>
            <person name="Ortiz-Santana B."/>
            <person name="Ovrebo C."/>
            <person name="Racz N."/>
            <person name="Riley R."/>
            <person name="Savchenko A."/>
            <person name="Shiryaev A."/>
            <person name="Soop K."/>
            <person name="Spirin V."/>
            <person name="Szebenyi C."/>
            <person name="Tomsovsky M."/>
            <person name="Tulloss R.E."/>
            <person name="Uehling J."/>
            <person name="Grigoriev I.V."/>
            <person name="Vagvolgyi C."/>
            <person name="Papp T."/>
            <person name="Martin F.M."/>
            <person name="Miettinen O."/>
            <person name="Hibbett D.S."/>
            <person name="Nagy L.G."/>
        </authorList>
    </citation>
    <scope>NUCLEOTIDE SEQUENCE [LARGE SCALE GENOMIC DNA]</scope>
    <source>
        <strain evidence="2 3">FP101781</strain>
    </source>
</reference>
<dbReference type="AlphaFoldDB" id="A0A4Y7TWL2"/>
<feature type="compositionally biased region" description="Polar residues" evidence="1">
    <location>
        <begin position="18"/>
        <end position="29"/>
    </location>
</feature>
<sequence length="377" mass="42539">MPNRQDPEEENVPPRYGTKTTGTPRNGQSDPDRPTSLTWGPRKRPNLHTDPLIHHGRHFGRAVYAFANIQALVLSGLNADEDSPPETQQLSSAERRELRVFKKLLAMVPDLEKRLMTSSEEDVMAIASMLQKGASSGRSDDTKSLKGVVLDWIGPLDPPLARNVKQSRGFHHDRTGFLLCPPELDWSDSDIRKQLRNKELTISGSHWPIFVYKNETYDPEAPWKGLFRNELLVKGFKHIFTSPSSVDDEPKATRSGNARIHGMTQISPAALAYTFTQVRFALSSAGVFSRTDAETDSETFYTSVLKLLEDPEEQDEVRPLILWWNQRIFPSFSTARRMAPTSSALSKIKQRRRVLMDNVAKEDCWAVGTSTSLLRNP</sequence>
<feature type="region of interest" description="Disordered" evidence="1">
    <location>
        <begin position="1"/>
        <end position="50"/>
    </location>
</feature>
<gene>
    <name evidence="2" type="ORF">FA13DRAFT_1751278</name>
</gene>
<comment type="caution">
    <text evidence="2">The sequence shown here is derived from an EMBL/GenBank/DDBJ whole genome shotgun (WGS) entry which is preliminary data.</text>
</comment>